<evidence type="ECO:0000256" key="2">
    <source>
        <dbReference type="ARBA" id="ARBA00022980"/>
    </source>
</evidence>
<evidence type="ECO:0000313" key="6">
    <source>
        <dbReference type="Proteomes" id="UP000009168"/>
    </source>
</evidence>
<keyword evidence="6" id="KW-1185">Reference proteome</keyword>
<dbReference type="EMBL" id="GG662587">
    <property type="protein sequence ID" value="EAR85263.2"/>
    <property type="molecule type" value="Genomic_DNA"/>
</dbReference>
<dbReference type="STRING" id="312017.I7M6I4"/>
<dbReference type="InterPro" id="IPR029004">
    <property type="entry name" value="Ribosomal_eL28/Mak16"/>
</dbReference>
<evidence type="ECO:0000313" key="5">
    <source>
        <dbReference type="EMBL" id="EAR85263.2"/>
    </source>
</evidence>
<dbReference type="OrthoDB" id="292687at2759"/>
<reference evidence="6" key="1">
    <citation type="journal article" date="2006" name="PLoS Biol.">
        <title>Macronuclear genome sequence of the ciliate Tetrahymena thermophila, a model eukaryote.</title>
        <authorList>
            <person name="Eisen J.A."/>
            <person name="Coyne R.S."/>
            <person name="Wu M."/>
            <person name="Wu D."/>
            <person name="Thiagarajan M."/>
            <person name="Wortman J.R."/>
            <person name="Badger J.H."/>
            <person name="Ren Q."/>
            <person name="Amedeo P."/>
            <person name="Jones K.M."/>
            <person name="Tallon L.J."/>
            <person name="Delcher A.L."/>
            <person name="Salzberg S.L."/>
            <person name="Silva J.C."/>
            <person name="Haas B.J."/>
            <person name="Majoros W.H."/>
            <person name="Farzad M."/>
            <person name="Carlton J.M."/>
            <person name="Smith R.K. Jr."/>
            <person name="Garg J."/>
            <person name="Pearlman R.E."/>
            <person name="Karrer K.M."/>
            <person name="Sun L."/>
            <person name="Manning G."/>
            <person name="Elde N.C."/>
            <person name="Turkewitz A.P."/>
            <person name="Asai D.J."/>
            <person name="Wilkes D.E."/>
            <person name="Wang Y."/>
            <person name="Cai H."/>
            <person name="Collins K."/>
            <person name="Stewart B.A."/>
            <person name="Lee S.R."/>
            <person name="Wilamowska K."/>
            <person name="Weinberg Z."/>
            <person name="Ruzzo W.L."/>
            <person name="Wloga D."/>
            <person name="Gaertig J."/>
            <person name="Frankel J."/>
            <person name="Tsao C.-C."/>
            <person name="Gorovsky M.A."/>
            <person name="Keeling P.J."/>
            <person name="Waller R.F."/>
            <person name="Patron N.J."/>
            <person name="Cherry J.M."/>
            <person name="Stover N.A."/>
            <person name="Krieger C.J."/>
            <person name="del Toro C."/>
            <person name="Ryder H.F."/>
            <person name="Williamson S.C."/>
            <person name="Barbeau R.A."/>
            <person name="Hamilton E.P."/>
            <person name="Orias E."/>
        </authorList>
    </citation>
    <scope>NUCLEOTIDE SEQUENCE [LARGE SCALE GENOMIC DNA]</scope>
    <source>
        <strain evidence="6">SB210</strain>
    </source>
</reference>
<dbReference type="InterPro" id="IPR002672">
    <property type="entry name" value="Ribosomal_eL28"/>
</dbReference>
<dbReference type="InParanoid" id="I7M6I4"/>
<evidence type="ECO:0000256" key="3">
    <source>
        <dbReference type="ARBA" id="ARBA00023274"/>
    </source>
</evidence>
<protein>
    <submittedName>
        <fullName evidence="5">60S ribosomal protein L28</fullName>
    </submittedName>
</protein>
<comment type="similarity">
    <text evidence="1">Belongs to the eukaryotic ribosomal protein eL28 family.</text>
</comment>
<organism evidence="5 6">
    <name type="scientific">Tetrahymena thermophila (strain SB210)</name>
    <dbReference type="NCBI Taxonomy" id="312017"/>
    <lineage>
        <taxon>Eukaryota</taxon>
        <taxon>Sar</taxon>
        <taxon>Alveolata</taxon>
        <taxon>Ciliophora</taxon>
        <taxon>Intramacronucleata</taxon>
        <taxon>Oligohymenophorea</taxon>
        <taxon>Hymenostomatida</taxon>
        <taxon>Tetrahymenina</taxon>
        <taxon>Tetrahymenidae</taxon>
        <taxon>Tetrahymena</taxon>
    </lineage>
</organism>
<dbReference type="GO" id="GO:0003735">
    <property type="term" value="F:structural constituent of ribosome"/>
    <property type="evidence" value="ECO:0007669"/>
    <property type="project" value="InterPro"/>
</dbReference>
<dbReference type="GO" id="GO:0005840">
    <property type="term" value="C:ribosome"/>
    <property type="evidence" value="ECO:0007669"/>
    <property type="project" value="UniProtKB-KW"/>
</dbReference>
<dbReference type="GeneID" id="7838947"/>
<dbReference type="Proteomes" id="UP000009168">
    <property type="component" value="Unassembled WGS sequence"/>
</dbReference>
<dbReference type="RefSeq" id="XP_001032926.2">
    <property type="nucleotide sequence ID" value="XM_001032926.2"/>
</dbReference>
<dbReference type="Pfam" id="PF01778">
    <property type="entry name" value="Ribosomal_L28e"/>
    <property type="match status" value="1"/>
</dbReference>
<feature type="domain" description="Ribosomal eL28/Mak16" evidence="4">
    <location>
        <begin position="54"/>
        <end position="166"/>
    </location>
</feature>
<gene>
    <name evidence="5" type="ORF">TTHERM_00487140</name>
</gene>
<evidence type="ECO:0000259" key="4">
    <source>
        <dbReference type="Pfam" id="PF01778"/>
    </source>
</evidence>
<sequence length="184" mass="20972">MNHIHNQQGRKIWYYFEWINQQTLNRQKKRNQIKKKKKNQIYLAPQISIKMSQLVWEIVKNNNAFLVKNNGVAFTTDPFSVTGRNTQVGLGFTHRHGVALKGGAKQAIATSLRKNQSHKVKKTGTIEAETLTVKGGVQRVAKVIRGRFQSKGLKQFALKKLVNFHRANVRAQANLKAESKAKKN</sequence>
<dbReference type="eggNOG" id="ENOG502R9H2">
    <property type="taxonomic scope" value="Eukaryota"/>
</dbReference>
<accession>I7M6I4</accession>
<keyword evidence="3" id="KW-0687">Ribonucleoprotein</keyword>
<dbReference type="AlphaFoldDB" id="I7M6I4"/>
<dbReference type="Gene3D" id="3.30.390.110">
    <property type="match status" value="1"/>
</dbReference>
<dbReference type="KEGG" id="tet:TTHERM_00487140"/>
<dbReference type="GO" id="GO:0006412">
    <property type="term" value="P:translation"/>
    <property type="evidence" value="ECO:0007669"/>
    <property type="project" value="InterPro"/>
</dbReference>
<dbReference type="PANTHER" id="PTHR10544">
    <property type="entry name" value="60S RIBOSOMAL PROTEIN L28"/>
    <property type="match status" value="1"/>
</dbReference>
<proteinExistence type="inferred from homology"/>
<keyword evidence="2 5" id="KW-0689">Ribosomal protein</keyword>
<name>I7M6I4_TETTS</name>
<evidence type="ECO:0000256" key="1">
    <source>
        <dbReference type="ARBA" id="ARBA00007926"/>
    </source>
</evidence>
<dbReference type="GO" id="GO:1990904">
    <property type="term" value="C:ribonucleoprotein complex"/>
    <property type="evidence" value="ECO:0007669"/>
    <property type="project" value="UniProtKB-KW"/>
</dbReference>